<gene>
    <name evidence="2" type="ORF">QEH52_00070</name>
</gene>
<dbReference type="Gene3D" id="3.40.1580.10">
    <property type="entry name" value="SMI1/KNR4-like"/>
    <property type="match status" value="1"/>
</dbReference>
<reference evidence="2 3" key="1">
    <citation type="submission" date="2023-04" db="EMBL/GenBank/DDBJ databases">
        <title>A novel bacteria isolated from coastal sediment.</title>
        <authorList>
            <person name="Liu X.-J."/>
            <person name="Du Z.-J."/>
        </authorList>
    </citation>
    <scope>NUCLEOTIDE SEQUENCE [LARGE SCALE GENOMIC DNA]</scope>
    <source>
        <strain evidence="2 3">SDUM461003</strain>
    </source>
</reference>
<dbReference type="InterPro" id="IPR037883">
    <property type="entry name" value="Knr4/Smi1-like_sf"/>
</dbReference>
<keyword evidence="3" id="KW-1185">Reference proteome</keyword>
<evidence type="ECO:0000313" key="2">
    <source>
        <dbReference type="EMBL" id="MDQ8205890.1"/>
    </source>
</evidence>
<organism evidence="2 3">
    <name type="scientific">Thalassobacterium maritimum</name>
    <dbReference type="NCBI Taxonomy" id="3041265"/>
    <lineage>
        <taxon>Bacteria</taxon>
        <taxon>Pseudomonadati</taxon>
        <taxon>Verrucomicrobiota</taxon>
        <taxon>Opitutia</taxon>
        <taxon>Puniceicoccales</taxon>
        <taxon>Coraliomargaritaceae</taxon>
        <taxon>Thalassobacterium</taxon>
    </lineage>
</organism>
<feature type="domain" description="Knr4/Smi1-like" evidence="1">
    <location>
        <begin position="11"/>
        <end position="91"/>
    </location>
</feature>
<dbReference type="Pfam" id="PF09346">
    <property type="entry name" value="SMI1_KNR4"/>
    <property type="match status" value="1"/>
</dbReference>
<dbReference type="Proteomes" id="UP001225316">
    <property type="component" value="Unassembled WGS sequence"/>
</dbReference>
<dbReference type="RefSeq" id="WP_308947845.1">
    <property type="nucleotide sequence ID" value="NZ_JARXHW010000001.1"/>
</dbReference>
<protein>
    <submittedName>
        <fullName evidence="2">SMI1/KNR4 family protein</fullName>
    </submittedName>
</protein>
<comment type="caution">
    <text evidence="2">The sequence shown here is derived from an EMBL/GenBank/DDBJ whole genome shotgun (WGS) entry which is preliminary data.</text>
</comment>
<dbReference type="EMBL" id="JARXHW010000001">
    <property type="protein sequence ID" value="MDQ8205890.1"/>
    <property type="molecule type" value="Genomic_DNA"/>
</dbReference>
<evidence type="ECO:0000259" key="1">
    <source>
        <dbReference type="Pfam" id="PF09346"/>
    </source>
</evidence>
<sequence>MNFKLRKYSTATDQDLLQAEKSYQTSFPPEYLEFVRQFDGAVPEDNQFNGNVRISVDCFIPIRNVPSFADKIEGFPRNEIPIAEDPQGSFLKKFKNLKQSDLK</sequence>
<proteinExistence type="predicted"/>
<dbReference type="SUPFAM" id="SSF160631">
    <property type="entry name" value="SMI1/KNR4-like"/>
    <property type="match status" value="1"/>
</dbReference>
<evidence type="ECO:0000313" key="3">
    <source>
        <dbReference type="Proteomes" id="UP001225316"/>
    </source>
</evidence>
<accession>A0ABU1ANY8</accession>
<name>A0ABU1ANY8_9BACT</name>
<dbReference type="InterPro" id="IPR018958">
    <property type="entry name" value="Knr4/Smi1-like_dom"/>
</dbReference>